<comment type="caution">
    <text evidence="2">The sequence shown here is derived from an EMBL/GenBank/DDBJ whole genome shotgun (WGS) entry which is preliminary data.</text>
</comment>
<dbReference type="EMBL" id="JBHUKQ010000004">
    <property type="protein sequence ID" value="MFD2479599.1"/>
    <property type="molecule type" value="Genomic_DNA"/>
</dbReference>
<evidence type="ECO:0000256" key="1">
    <source>
        <dbReference type="SAM" id="Phobius"/>
    </source>
</evidence>
<name>A0ABW5HRG9_9PSEU</name>
<feature type="transmembrane region" description="Helical" evidence="1">
    <location>
        <begin position="12"/>
        <end position="36"/>
    </location>
</feature>
<feature type="transmembrane region" description="Helical" evidence="1">
    <location>
        <begin position="104"/>
        <end position="123"/>
    </location>
</feature>
<keyword evidence="1" id="KW-0812">Transmembrane</keyword>
<proteinExistence type="predicted"/>
<gene>
    <name evidence="2" type="ORF">ACFSUT_04880</name>
</gene>
<reference evidence="3" key="1">
    <citation type="journal article" date="2019" name="Int. J. Syst. Evol. Microbiol.">
        <title>The Global Catalogue of Microorganisms (GCM) 10K type strain sequencing project: providing services to taxonomists for standard genome sequencing and annotation.</title>
        <authorList>
            <consortium name="The Broad Institute Genomics Platform"/>
            <consortium name="The Broad Institute Genome Sequencing Center for Infectious Disease"/>
            <person name="Wu L."/>
            <person name="Ma J."/>
        </authorList>
    </citation>
    <scope>NUCLEOTIDE SEQUENCE [LARGE SCALE GENOMIC DNA]</scope>
    <source>
        <strain evidence="3">CGMCC 4.7638</strain>
    </source>
</reference>
<protein>
    <submittedName>
        <fullName evidence="2">Uncharacterized protein</fullName>
    </submittedName>
</protein>
<organism evidence="2 3">
    <name type="scientific">Amycolatopsis albidoflavus</name>
    <dbReference type="NCBI Taxonomy" id="102226"/>
    <lineage>
        <taxon>Bacteria</taxon>
        <taxon>Bacillati</taxon>
        <taxon>Actinomycetota</taxon>
        <taxon>Actinomycetes</taxon>
        <taxon>Pseudonocardiales</taxon>
        <taxon>Pseudonocardiaceae</taxon>
        <taxon>Amycolatopsis</taxon>
    </lineage>
</organism>
<feature type="transmembrane region" description="Helical" evidence="1">
    <location>
        <begin position="73"/>
        <end position="92"/>
    </location>
</feature>
<accession>A0ABW5HRG9</accession>
<evidence type="ECO:0000313" key="2">
    <source>
        <dbReference type="EMBL" id="MFD2479599.1"/>
    </source>
</evidence>
<dbReference type="RefSeq" id="WP_344277685.1">
    <property type="nucleotide sequence ID" value="NZ_BAAAHV010000013.1"/>
</dbReference>
<evidence type="ECO:0000313" key="3">
    <source>
        <dbReference type="Proteomes" id="UP001597542"/>
    </source>
</evidence>
<keyword evidence="3" id="KW-1185">Reference proteome</keyword>
<keyword evidence="1" id="KW-1133">Transmembrane helix</keyword>
<feature type="transmembrane region" description="Helical" evidence="1">
    <location>
        <begin position="42"/>
        <end position="61"/>
    </location>
</feature>
<keyword evidence="1" id="KW-0472">Membrane</keyword>
<sequence length="143" mass="15016">MARVAPGLSVREWSLAGAFGLYLTAAPLGAVALVAAPTAVDAVRVPIYAALGMLIGFVHDRQSRRRATPKGRSTARTLVVTHALALPCALSFSKVHDLGWDEPHLGGVLFLGASITVLLSAVIKRRAARQRGATANAAKMPLR</sequence>
<dbReference type="Proteomes" id="UP001597542">
    <property type="component" value="Unassembled WGS sequence"/>
</dbReference>